<evidence type="ECO:0000313" key="2">
    <source>
        <dbReference type="EMBL" id="OTG33984.1"/>
    </source>
</evidence>
<organism evidence="2 3">
    <name type="scientific">Helianthus annuus</name>
    <name type="common">Common sunflower</name>
    <dbReference type="NCBI Taxonomy" id="4232"/>
    <lineage>
        <taxon>Eukaryota</taxon>
        <taxon>Viridiplantae</taxon>
        <taxon>Streptophyta</taxon>
        <taxon>Embryophyta</taxon>
        <taxon>Tracheophyta</taxon>
        <taxon>Spermatophyta</taxon>
        <taxon>Magnoliopsida</taxon>
        <taxon>eudicotyledons</taxon>
        <taxon>Gunneridae</taxon>
        <taxon>Pentapetalae</taxon>
        <taxon>asterids</taxon>
        <taxon>campanulids</taxon>
        <taxon>Asterales</taxon>
        <taxon>Asteraceae</taxon>
        <taxon>Asteroideae</taxon>
        <taxon>Heliantheae alliance</taxon>
        <taxon>Heliantheae</taxon>
        <taxon>Helianthus</taxon>
    </lineage>
</organism>
<sequence>MVVLGGRSSQIYGSVLLYSFVLIRGFCFLEIEISWRILSSGATGNVNKVSWVILSSEGRRRKKELRLKMFLMMES</sequence>
<dbReference type="Proteomes" id="UP000215914">
    <property type="component" value="Chromosome 2"/>
</dbReference>
<dbReference type="InParanoid" id="A0A251VEY5"/>
<dbReference type="EMBL" id="CM007891">
    <property type="protein sequence ID" value="OTG33984.1"/>
    <property type="molecule type" value="Genomic_DNA"/>
</dbReference>
<evidence type="ECO:0000256" key="1">
    <source>
        <dbReference type="SAM" id="Phobius"/>
    </source>
</evidence>
<feature type="transmembrane region" description="Helical" evidence="1">
    <location>
        <begin position="12"/>
        <end position="31"/>
    </location>
</feature>
<accession>A0A251VEY5</accession>
<keyword evidence="3" id="KW-1185">Reference proteome</keyword>
<proteinExistence type="predicted"/>
<dbReference type="AlphaFoldDB" id="A0A251VEY5"/>
<keyword evidence="1" id="KW-0472">Membrane</keyword>
<keyword evidence="1" id="KW-0812">Transmembrane</keyword>
<keyword evidence="1" id="KW-1133">Transmembrane helix</keyword>
<protein>
    <submittedName>
        <fullName evidence="2">Uncharacterized protein</fullName>
    </submittedName>
</protein>
<reference evidence="3" key="1">
    <citation type="journal article" date="2017" name="Nature">
        <title>The sunflower genome provides insights into oil metabolism, flowering and Asterid evolution.</title>
        <authorList>
            <person name="Badouin H."/>
            <person name="Gouzy J."/>
            <person name="Grassa C.J."/>
            <person name="Murat F."/>
            <person name="Staton S.E."/>
            <person name="Cottret L."/>
            <person name="Lelandais-Briere C."/>
            <person name="Owens G.L."/>
            <person name="Carrere S."/>
            <person name="Mayjonade B."/>
            <person name="Legrand L."/>
            <person name="Gill N."/>
            <person name="Kane N.C."/>
            <person name="Bowers J.E."/>
            <person name="Hubner S."/>
            <person name="Bellec A."/>
            <person name="Berard A."/>
            <person name="Berges H."/>
            <person name="Blanchet N."/>
            <person name="Boniface M.C."/>
            <person name="Brunel D."/>
            <person name="Catrice O."/>
            <person name="Chaidir N."/>
            <person name="Claudel C."/>
            <person name="Donnadieu C."/>
            <person name="Faraut T."/>
            <person name="Fievet G."/>
            <person name="Helmstetter N."/>
            <person name="King M."/>
            <person name="Knapp S.J."/>
            <person name="Lai Z."/>
            <person name="Le Paslier M.C."/>
            <person name="Lippi Y."/>
            <person name="Lorenzon L."/>
            <person name="Mandel J.R."/>
            <person name="Marage G."/>
            <person name="Marchand G."/>
            <person name="Marquand E."/>
            <person name="Bret-Mestries E."/>
            <person name="Morien E."/>
            <person name="Nambeesan S."/>
            <person name="Nguyen T."/>
            <person name="Pegot-Espagnet P."/>
            <person name="Pouilly N."/>
            <person name="Raftis F."/>
            <person name="Sallet E."/>
            <person name="Schiex T."/>
            <person name="Thomas J."/>
            <person name="Vandecasteele C."/>
            <person name="Vares D."/>
            <person name="Vear F."/>
            <person name="Vautrin S."/>
            <person name="Crespi M."/>
            <person name="Mangin B."/>
            <person name="Burke J.M."/>
            <person name="Salse J."/>
            <person name="Munos S."/>
            <person name="Vincourt P."/>
            <person name="Rieseberg L.H."/>
            <person name="Langlade N.B."/>
        </authorList>
    </citation>
    <scope>NUCLEOTIDE SEQUENCE [LARGE SCALE GENOMIC DNA]</scope>
    <source>
        <strain evidence="3">cv. SF193</strain>
    </source>
</reference>
<name>A0A251VEY5_HELAN</name>
<evidence type="ECO:0000313" key="3">
    <source>
        <dbReference type="Proteomes" id="UP000215914"/>
    </source>
</evidence>
<gene>
    <name evidence="2" type="ORF">HannXRQ_Chr02g0040671</name>
</gene>